<feature type="compositionally biased region" description="Low complexity" evidence="2">
    <location>
        <begin position="426"/>
        <end position="440"/>
    </location>
</feature>
<dbReference type="RefSeq" id="XP_033601091.1">
    <property type="nucleotide sequence ID" value="XM_033748182.1"/>
</dbReference>
<evidence type="ECO:0000256" key="1">
    <source>
        <dbReference type="SAM" id="Coils"/>
    </source>
</evidence>
<gene>
    <name evidence="3" type="ORF">EJ05DRAFT_510540</name>
</gene>
<feature type="region of interest" description="Disordered" evidence="2">
    <location>
        <begin position="335"/>
        <end position="355"/>
    </location>
</feature>
<proteinExistence type="predicted"/>
<feature type="region of interest" description="Disordered" evidence="2">
    <location>
        <begin position="379"/>
        <end position="411"/>
    </location>
</feature>
<feature type="compositionally biased region" description="Polar residues" evidence="2">
    <location>
        <begin position="688"/>
        <end position="704"/>
    </location>
</feature>
<feature type="compositionally biased region" description="Low complexity" evidence="2">
    <location>
        <begin position="338"/>
        <end position="355"/>
    </location>
</feature>
<dbReference type="EMBL" id="ML996571">
    <property type="protein sequence ID" value="KAF2758640.1"/>
    <property type="molecule type" value="Genomic_DNA"/>
</dbReference>
<dbReference type="Proteomes" id="UP000799437">
    <property type="component" value="Unassembled WGS sequence"/>
</dbReference>
<organism evidence="3 4">
    <name type="scientific">Pseudovirgaria hyperparasitica</name>
    <dbReference type="NCBI Taxonomy" id="470096"/>
    <lineage>
        <taxon>Eukaryota</taxon>
        <taxon>Fungi</taxon>
        <taxon>Dikarya</taxon>
        <taxon>Ascomycota</taxon>
        <taxon>Pezizomycotina</taxon>
        <taxon>Dothideomycetes</taxon>
        <taxon>Dothideomycetes incertae sedis</taxon>
        <taxon>Acrospermales</taxon>
        <taxon>Acrospermaceae</taxon>
        <taxon>Pseudovirgaria</taxon>
    </lineage>
</organism>
<feature type="coiled-coil region" evidence="1">
    <location>
        <begin position="24"/>
        <end position="198"/>
    </location>
</feature>
<feature type="compositionally biased region" description="Basic and acidic residues" evidence="2">
    <location>
        <begin position="708"/>
        <end position="728"/>
    </location>
</feature>
<dbReference type="OrthoDB" id="4088568at2759"/>
<name>A0A6A6W9L4_9PEZI</name>
<feature type="compositionally biased region" description="Polar residues" evidence="2">
    <location>
        <begin position="379"/>
        <end position="401"/>
    </location>
</feature>
<reference evidence="3" key="1">
    <citation type="journal article" date="2020" name="Stud. Mycol.">
        <title>101 Dothideomycetes genomes: a test case for predicting lifestyles and emergence of pathogens.</title>
        <authorList>
            <person name="Haridas S."/>
            <person name="Albert R."/>
            <person name="Binder M."/>
            <person name="Bloem J."/>
            <person name="Labutti K."/>
            <person name="Salamov A."/>
            <person name="Andreopoulos B."/>
            <person name="Baker S."/>
            <person name="Barry K."/>
            <person name="Bills G."/>
            <person name="Bluhm B."/>
            <person name="Cannon C."/>
            <person name="Castanera R."/>
            <person name="Culley D."/>
            <person name="Daum C."/>
            <person name="Ezra D."/>
            <person name="Gonzalez J."/>
            <person name="Henrissat B."/>
            <person name="Kuo A."/>
            <person name="Liang C."/>
            <person name="Lipzen A."/>
            <person name="Lutzoni F."/>
            <person name="Magnuson J."/>
            <person name="Mondo S."/>
            <person name="Nolan M."/>
            <person name="Ohm R."/>
            <person name="Pangilinan J."/>
            <person name="Park H.-J."/>
            <person name="Ramirez L."/>
            <person name="Alfaro M."/>
            <person name="Sun H."/>
            <person name="Tritt A."/>
            <person name="Yoshinaga Y."/>
            <person name="Zwiers L.-H."/>
            <person name="Turgeon B."/>
            <person name="Goodwin S."/>
            <person name="Spatafora J."/>
            <person name="Crous P."/>
            <person name="Grigoriev I."/>
        </authorList>
    </citation>
    <scope>NUCLEOTIDE SEQUENCE</scope>
    <source>
        <strain evidence="3">CBS 121739</strain>
    </source>
</reference>
<feature type="compositionally biased region" description="Polar residues" evidence="2">
    <location>
        <begin position="533"/>
        <end position="549"/>
    </location>
</feature>
<feature type="region of interest" description="Disordered" evidence="2">
    <location>
        <begin position="686"/>
        <end position="731"/>
    </location>
</feature>
<dbReference type="GeneID" id="54489236"/>
<evidence type="ECO:0000256" key="2">
    <source>
        <dbReference type="SAM" id="MobiDB-lite"/>
    </source>
</evidence>
<sequence>MDDPSPAERATIPCCCGQRGCPILQKNARTVDSLERDVKQAASKGQALLVRHEAYMLDAERERTDMAACIERLEQQKLSLEIANTKTIQENRELLNQLEELNDALAESETQVKSLTATLESTQLELKRLSILAARTESLERQLADLENEQAILHEKVAHTDEEKISAIHRWQQAERTIAHLQDQLDQIEREAKEERERHIEVVGRMERRRAVERELETAAGRLKGAAAMKTTGEKNGTNVVSHFVKDILQDNANLQLGIVELREMLTNSNEEVERLREQVVLHQPMQDESRVTTPTPTLEKELQLDKSPELHLHVHHHVQRRVKKTNRKSITPAHFQSPASHASTPSSASRASISRLTPKNIQSSTAILQHTAVTIPHSTHTNRWSMQSNQTGTSYASSVPGSPYTHSRRPSSLFDRVFSEAAYDSSRPTSPASSTFPSPEMTPTKLPPIPNEALDDPELEVPKPSKPQKKSKTPTTRNFSSPFPIRTISAPTASLAKPTVSQFSTSAEPQIANTTILEETEHEQEDGHPGAGSTSNVPITARDSSSSTDLEHESEDVLPDYFSPSYTRVRRGSSDSISVAGMDIHIAHRPSHHLLSTSAAASSSGGAMLSAHFAHAKISSARLRGQDSRALLSTMHRMPSASGSTLKSRASSTTLSQKFGGWIKGTWGNTPLTSSSNTLYPDALRSPASSASGTNSEVSSLHTTLDGGKDIARKTKEKEKEKEKEKNAAATVRARTFRMRAPGVNQAGPIWGFGPEPETPYQLTVENVDVDALGDALRE</sequence>
<evidence type="ECO:0000313" key="3">
    <source>
        <dbReference type="EMBL" id="KAF2758640.1"/>
    </source>
</evidence>
<evidence type="ECO:0000313" key="4">
    <source>
        <dbReference type="Proteomes" id="UP000799437"/>
    </source>
</evidence>
<dbReference type="AlphaFoldDB" id="A0A6A6W9L4"/>
<feature type="region of interest" description="Disordered" evidence="2">
    <location>
        <begin position="423"/>
        <end position="487"/>
    </location>
</feature>
<feature type="region of interest" description="Disordered" evidence="2">
    <location>
        <begin position="521"/>
        <end position="566"/>
    </location>
</feature>
<accession>A0A6A6W9L4</accession>
<keyword evidence="1" id="KW-0175">Coiled coil</keyword>
<keyword evidence="4" id="KW-1185">Reference proteome</keyword>
<protein>
    <submittedName>
        <fullName evidence="3">Uncharacterized protein</fullName>
    </submittedName>
</protein>